<protein>
    <submittedName>
        <fullName evidence="7">Transcription factor PIF5</fullName>
    </submittedName>
</protein>
<dbReference type="GO" id="GO:0003700">
    <property type="term" value="F:DNA-binding transcription factor activity"/>
    <property type="evidence" value="ECO:0007669"/>
    <property type="project" value="InterPro"/>
</dbReference>
<dbReference type="GO" id="GO:0010017">
    <property type="term" value="P:red or far-red light signaling pathway"/>
    <property type="evidence" value="ECO:0007669"/>
    <property type="project" value="UniProtKB-ARBA"/>
</dbReference>
<reference evidence="7" key="1">
    <citation type="submission" date="2018-05" db="EMBL/GenBank/DDBJ databases">
        <title>Draft genome of Mucuna pruriens seed.</title>
        <authorList>
            <person name="Nnadi N.E."/>
            <person name="Vos R."/>
            <person name="Hasami M.H."/>
            <person name="Devisetty U.K."/>
            <person name="Aguiy J.C."/>
        </authorList>
    </citation>
    <scope>NUCLEOTIDE SEQUENCE [LARGE SCALE GENOMIC DNA]</scope>
    <source>
        <strain evidence="7">JCA_2017</strain>
    </source>
</reference>
<feature type="region of interest" description="Disordered" evidence="5">
    <location>
        <begin position="211"/>
        <end position="238"/>
    </location>
</feature>
<comment type="caution">
    <text evidence="7">The sequence shown here is derived from an EMBL/GenBank/DDBJ whole genome shotgun (WGS) entry which is preliminary data.</text>
</comment>
<keyword evidence="8" id="KW-1185">Reference proteome</keyword>
<dbReference type="AlphaFoldDB" id="A0A371F481"/>
<dbReference type="SMART" id="SM00353">
    <property type="entry name" value="HLH"/>
    <property type="match status" value="1"/>
</dbReference>
<dbReference type="CDD" id="cd11445">
    <property type="entry name" value="bHLH_AtPIF_like"/>
    <property type="match status" value="1"/>
</dbReference>
<dbReference type="InterPro" id="IPR044273">
    <property type="entry name" value="PIF3-like"/>
</dbReference>
<evidence type="ECO:0000256" key="2">
    <source>
        <dbReference type="ARBA" id="ARBA00023015"/>
    </source>
</evidence>
<evidence type="ECO:0000256" key="3">
    <source>
        <dbReference type="ARBA" id="ARBA00023163"/>
    </source>
</evidence>
<dbReference type="PANTHER" id="PTHR46807">
    <property type="entry name" value="TRANSCRIPTION FACTOR PIF3"/>
    <property type="match status" value="1"/>
</dbReference>
<feature type="region of interest" description="Disordered" evidence="5">
    <location>
        <begin position="253"/>
        <end position="336"/>
    </location>
</feature>
<feature type="region of interest" description="Disordered" evidence="5">
    <location>
        <begin position="31"/>
        <end position="67"/>
    </location>
</feature>
<evidence type="ECO:0000256" key="4">
    <source>
        <dbReference type="ARBA" id="ARBA00023242"/>
    </source>
</evidence>
<keyword evidence="4" id="KW-0539">Nucleus</keyword>
<feature type="non-terminal residue" evidence="7">
    <location>
        <position position="1"/>
    </location>
</feature>
<comment type="subcellular location">
    <subcellularLocation>
        <location evidence="1">Nucleus</location>
    </subcellularLocation>
</comment>
<name>A0A371F481_MUCPR</name>
<feature type="domain" description="BHLH" evidence="6">
    <location>
        <begin position="331"/>
        <end position="380"/>
    </location>
</feature>
<proteinExistence type="predicted"/>
<evidence type="ECO:0000259" key="6">
    <source>
        <dbReference type="PROSITE" id="PS50888"/>
    </source>
</evidence>
<evidence type="ECO:0000313" key="7">
    <source>
        <dbReference type="EMBL" id="RDX73106.1"/>
    </source>
</evidence>
<dbReference type="InterPro" id="IPR036638">
    <property type="entry name" value="HLH_DNA-bd_sf"/>
</dbReference>
<organism evidence="7 8">
    <name type="scientific">Mucuna pruriens</name>
    <name type="common">Velvet bean</name>
    <name type="synonym">Dolichos pruriens</name>
    <dbReference type="NCBI Taxonomy" id="157652"/>
    <lineage>
        <taxon>Eukaryota</taxon>
        <taxon>Viridiplantae</taxon>
        <taxon>Streptophyta</taxon>
        <taxon>Embryophyta</taxon>
        <taxon>Tracheophyta</taxon>
        <taxon>Spermatophyta</taxon>
        <taxon>Magnoliopsida</taxon>
        <taxon>eudicotyledons</taxon>
        <taxon>Gunneridae</taxon>
        <taxon>Pentapetalae</taxon>
        <taxon>rosids</taxon>
        <taxon>fabids</taxon>
        <taxon>Fabales</taxon>
        <taxon>Fabaceae</taxon>
        <taxon>Papilionoideae</taxon>
        <taxon>50 kb inversion clade</taxon>
        <taxon>NPAAA clade</taxon>
        <taxon>indigoferoid/millettioid clade</taxon>
        <taxon>Phaseoleae</taxon>
        <taxon>Mucuna</taxon>
    </lineage>
</organism>
<feature type="compositionally biased region" description="Basic and acidic residues" evidence="5">
    <location>
        <begin position="253"/>
        <end position="264"/>
    </location>
</feature>
<dbReference type="Gene3D" id="4.10.280.10">
    <property type="entry name" value="Helix-loop-helix DNA-binding domain"/>
    <property type="match status" value="1"/>
</dbReference>
<gene>
    <name evidence="7" type="primary">PIF5</name>
    <name evidence="7" type="ORF">CR513_47328</name>
</gene>
<keyword evidence="3" id="KW-0804">Transcription</keyword>
<evidence type="ECO:0000256" key="5">
    <source>
        <dbReference type="SAM" id="MobiDB-lite"/>
    </source>
</evidence>
<dbReference type="STRING" id="157652.A0A371F481"/>
<evidence type="ECO:0000313" key="8">
    <source>
        <dbReference type="Proteomes" id="UP000257109"/>
    </source>
</evidence>
<dbReference type="Pfam" id="PF00010">
    <property type="entry name" value="HLH"/>
    <property type="match status" value="1"/>
</dbReference>
<dbReference type="InterPro" id="IPR047265">
    <property type="entry name" value="PIF1-like_bHLH"/>
</dbReference>
<feature type="compositionally biased region" description="Polar residues" evidence="5">
    <location>
        <begin position="51"/>
        <end position="66"/>
    </location>
</feature>
<dbReference type="PANTHER" id="PTHR46807:SF7">
    <property type="entry name" value="BHLH DOMAIN-CONTAINING PROTEIN"/>
    <property type="match status" value="1"/>
</dbReference>
<evidence type="ECO:0000256" key="1">
    <source>
        <dbReference type="ARBA" id="ARBA00004123"/>
    </source>
</evidence>
<dbReference type="InterPro" id="IPR011598">
    <property type="entry name" value="bHLH_dom"/>
</dbReference>
<dbReference type="PROSITE" id="PS50888">
    <property type="entry name" value="BHLH"/>
    <property type="match status" value="1"/>
</dbReference>
<sequence length="546" mass="60501">MFKMTIILFTRPDQELVELLWQNGQVVMHSQTHRKPIENSSNSRQAEKTDQSTLKTSGPYGNSSNLDQEEAIPWSQYPLEDPLEPEFCSNLLPELPAFESYKQIRQLEEEKLASFFASSAPHPTTISQSLPPNMKPSCVQGLQGNNPMPAPKFHVPDYPSHKINDFGAPRKVQNFPHFSTPRNVSSAPQKPTANLSQSEAREYSVITVGSSHCSSNHIPPDPDVSRVSSSGVWTTTNNTTAHPEAVRDCVQRPIPRSDKGKSEMIEPTVTSSSGGSGSTGIGRTCSLSTRGHGLKRKLTEEASEEQSEATELKSADGNKLSQRTGSSRRNRAAEVHNLSERRRRDRINEKMRALQQLIPNSNKTDKASMLEEAIEYLKSLQFQLQVMWMGAGMTPVMFPGIQHYMSQMGMGMGAPSIHNPMQLPKMGHDQSMSVPNQTLLCQNPVLGAFNYQNQMQNPCLSEQYARYMGYHNLMQSASHQPMNAFRYGSQAVQHSQTMIAPGNNSSGPMNGTANIDDAVSGKTLMGKPLHSSNFFGFLFIPFKITT</sequence>
<dbReference type="SUPFAM" id="SSF47459">
    <property type="entry name" value="HLH, helix-loop-helix DNA-binding domain"/>
    <property type="match status" value="1"/>
</dbReference>
<dbReference type="EMBL" id="QJKJ01010648">
    <property type="protein sequence ID" value="RDX73106.1"/>
    <property type="molecule type" value="Genomic_DNA"/>
</dbReference>
<dbReference type="GO" id="GO:0005634">
    <property type="term" value="C:nucleus"/>
    <property type="evidence" value="ECO:0007669"/>
    <property type="project" value="UniProtKB-SubCell"/>
</dbReference>
<dbReference type="OrthoDB" id="690068at2759"/>
<dbReference type="GO" id="GO:0046983">
    <property type="term" value="F:protein dimerization activity"/>
    <property type="evidence" value="ECO:0007669"/>
    <property type="project" value="InterPro"/>
</dbReference>
<dbReference type="FunFam" id="4.10.280.10:FF:000004">
    <property type="entry name" value="Basic helix-loop-helix transcription factor"/>
    <property type="match status" value="1"/>
</dbReference>
<accession>A0A371F481</accession>
<keyword evidence="2" id="KW-0805">Transcription regulation</keyword>
<dbReference type="Proteomes" id="UP000257109">
    <property type="component" value="Unassembled WGS sequence"/>
</dbReference>